<dbReference type="PROSITE" id="PS50157">
    <property type="entry name" value="ZINC_FINGER_C2H2_2"/>
    <property type="match status" value="1"/>
</dbReference>
<evidence type="ECO:0000259" key="7">
    <source>
        <dbReference type="PROSITE" id="PS50157"/>
    </source>
</evidence>
<feature type="compositionally biased region" description="Polar residues" evidence="6">
    <location>
        <begin position="300"/>
        <end position="312"/>
    </location>
</feature>
<organism evidence="8 9">
    <name type="scientific">Musca domestica</name>
    <name type="common">House fly</name>
    <dbReference type="NCBI Taxonomy" id="7370"/>
    <lineage>
        <taxon>Eukaryota</taxon>
        <taxon>Metazoa</taxon>
        <taxon>Ecdysozoa</taxon>
        <taxon>Arthropoda</taxon>
        <taxon>Hexapoda</taxon>
        <taxon>Insecta</taxon>
        <taxon>Pterygota</taxon>
        <taxon>Neoptera</taxon>
        <taxon>Endopterygota</taxon>
        <taxon>Diptera</taxon>
        <taxon>Brachycera</taxon>
        <taxon>Muscomorpha</taxon>
        <taxon>Muscoidea</taxon>
        <taxon>Muscidae</taxon>
        <taxon>Musca</taxon>
    </lineage>
</organism>
<dbReference type="eggNOG" id="KOG2482">
    <property type="taxonomic scope" value="Eukaryota"/>
</dbReference>
<dbReference type="RefSeq" id="XP_011296341.2">
    <property type="nucleotide sequence ID" value="XM_011298039.3"/>
</dbReference>
<evidence type="ECO:0000256" key="6">
    <source>
        <dbReference type="SAM" id="MobiDB-lite"/>
    </source>
</evidence>
<accession>A0A9J7DBL7</accession>
<evidence type="ECO:0000313" key="8">
    <source>
        <dbReference type="Proteomes" id="UP001652621"/>
    </source>
</evidence>
<feature type="domain" description="C2H2-type" evidence="7">
    <location>
        <begin position="231"/>
        <end position="260"/>
    </location>
</feature>
<dbReference type="InterPro" id="IPR013087">
    <property type="entry name" value="Znf_C2H2_type"/>
</dbReference>
<name>A0A9J7DBL7_MUSDO</name>
<evidence type="ECO:0000256" key="4">
    <source>
        <dbReference type="ARBA" id="ARBA00034119"/>
    </source>
</evidence>
<proteinExistence type="inferred from homology"/>
<dbReference type="PANTHER" id="PTHR13267">
    <property type="entry name" value="ZINC FINGER PROTEIN 277"/>
    <property type="match status" value="1"/>
</dbReference>
<feature type="compositionally biased region" description="Basic residues" evidence="6">
    <location>
        <begin position="283"/>
        <end position="295"/>
    </location>
</feature>
<dbReference type="PANTHER" id="PTHR13267:SF3">
    <property type="entry name" value="ZINC FINGER PROTEIN 277"/>
    <property type="match status" value="1"/>
</dbReference>
<feature type="region of interest" description="Disordered" evidence="6">
    <location>
        <begin position="277"/>
        <end position="312"/>
    </location>
</feature>
<dbReference type="STRING" id="7370.A0A1I8MI05"/>
<dbReference type="PROSITE" id="PS00028">
    <property type="entry name" value="ZINC_FINGER_C2H2_1"/>
    <property type="match status" value="2"/>
</dbReference>
<dbReference type="InterPro" id="IPR036236">
    <property type="entry name" value="Znf_C2H2_sf"/>
</dbReference>
<dbReference type="Proteomes" id="UP001652621">
    <property type="component" value="Unplaced"/>
</dbReference>
<dbReference type="SUPFAM" id="SSF57667">
    <property type="entry name" value="beta-beta-alpha zinc fingers"/>
    <property type="match status" value="2"/>
</dbReference>
<dbReference type="Pfam" id="PF12756">
    <property type="entry name" value="zf-C2H2_2"/>
    <property type="match status" value="2"/>
</dbReference>
<dbReference type="InterPro" id="IPR040048">
    <property type="entry name" value="ZNF277"/>
</dbReference>
<sequence length="491" mass="57839">MPYRRISLYIVQHAVPISTQFQFPQNYRMMETQIEAATKSEILPGLTFQTTPKTEEQNDQPVPCVKCEKIFKFPTSQDDYLAHLFLAHRLVIADVSDIALLEDYLKFWRKEFEDHPLEEYCTTMLLDQLPDGTPAKNEKYYLLSDVLPKDFELRANLKKQRLEKALAQHQFELTDRTFSRECLYCRDVITGLRSSFLEHLFTKHFLQLGKPENLIYIDELLAKVQHNLENLICLYCEKVFKDRVTLKEHMRKKAHKRINPGNKSYDKYFLENYKIPDTTTSHQPKRAQKKHRGREHHQQQRTSINENSRASSQQEIESVDFERFAHHGEDSDSDWSDWNGDGGVQPITCLYCPQQLGDFSIFKSHLNEAHGVDFDQLLRGLNFYQKIKIVNYVRRQICLLRCVTCDQRFDSNDALLQHFEEEQHFGVGTRKQWDKPEYFFPTYEDDGLLCTLDDNPNDDMDETVVRIISEDPVAQINKDAEKLSLENFNFL</sequence>
<dbReference type="SMART" id="SM00355">
    <property type="entry name" value="ZnF_C2H2"/>
    <property type="match status" value="5"/>
</dbReference>
<dbReference type="InterPro" id="IPR041661">
    <property type="entry name" value="ZN622/Rei1/Reh1_Znf-C2H2"/>
</dbReference>
<reference evidence="9" key="1">
    <citation type="submission" date="2025-08" db="UniProtKB">
        <authorList>
            <consortium name="RefSeq"/>
        </authorList>
    </citation>
    <scope>IDENTIFICATION</scope>
    <source>
        <strain evidence="9">Aabys</strain>
        <tissue evidence="9">Whole body</tissue>
    </source>
</reference>
<dbReference type="VEuPathDB" id="VectorBase:MDOA005091"/>
<dbReference type="GeneID" id="101892430"/>
<dbReference type="VEuPathDB" id="VectorBase:MDOMA2_018656"/>
<dbReference type="OrthoDB" id="278606at2759"/>
<evidence type="ECO:0000256" key="3">
    <source>
        <dbReference type="ARBA" id="ARBA00022833"/>
    </source>
</evidence>
<protein>
    <submittedName>
        <fullName evidence="9">Zinc finger protein 277</fullName>
    </submittedName>
</protein>
<keyword evidence="3" id="KW-0862">Zinc</keyword>
<keyword evidence="1" id="KW-0479">Metal-binding</keyword>
<keyword evidence="2 5" id="KW-0863">Zinc-finger</keyword>
<keyword evidence="8" id="KW-1185">Reference proteome</keyword>
<evidence type="ECO:0000256" key="2">
    <source>
        <dbReference type="ARBA" id="ARBA00022771"/>
    </source>
</evidence>
<gene>
    <name evidence="9" type="primary">LOC101892430</name>
</gene>
<evidence type="ECO:0000256" key="1">
    <source>
        <dbReference type="ARBA" id="ARBA00022723"/>
    </source>
</evidence>
<evidence type="ECO:0000313" key="9">
    <source>
        <dbReference type="RefSeq" id="XP_011296341.2"/>
    </source>
</evidence>
<comment type="similarity">
    <text evidence="4">Belongs to the ZNF277 family.</text>
</comment>
<evidence type="ECO:0000256" key="5">
    <source>
        <dbReference type="PROSITE-ProRule" id="PRU00042"/>
    </source>
</evidence>